<organism evidence="2 4">
    <name type="scientific">Rotaria sordida</name>
    <dbReference type="NCBI Taxonomy" id="392033"/>
    <lineage>
        <taxon>Eukaryota</taxon>
        <taxon>Metazoa</taxon>
        <taxon>Spiralia</taxon>
        <taxon>Gnathifera</taxon>
        <taxon>Rotifera</taxon>
        <taxon>Eurotatoria</taxon>
        <taxon>Bdelloidea</taxon>
        <taxon>Philodinida</taxon>
        <taxon>Philodinidae</taxon>
        <taxon>Rotaria</taxon>
    </lineage>
</organism>
<dbReference type="EMBL" id="CAJNOT010000056">
    <property type="protein sequence ID" value="CAF0808392.1"/>
    <property type="molecule type" value="Genomic_DNA"/>
</dbReference>
<comment type="caution">
    <text evidence="2">The sequence shown here is derived from an EMBL/GenBank/DDBJ whole genome shotgun (WGS) entry which is preliminary data.</text>
</comment>
<reference evidence="2" key="1">
    <citation type="submission" date="2021-02" db="EMBL/GenBank/DDBJ databases">
        <authorList>
            <person name="Nowell W R."/>
        </authorList>
    </citation>
    <scope>NUCLEOTIDE SEQUENCE</scope>
</reference>
<protein>
    <submittedName>
        <fullName evidence="2">Uncharacterized protein</fullName>
    </submittedName>
</protein>
<gene>
    <name evidence="3" type="ORF">JBS370_LOCUS3648</name>
    <name evidence="2" type="ORF">ZHD862_LOCUS2786</name>
</gene>
<feature type="coiled-coil region" evidence="1">
    <location>
        <begin position="117"/>
        <end position="144"/>
    </location>
</feature>
<dbReference type="EMBL" id="CAJOBD010000158">
    <property type="protein sequence ID" value="CAF3598199.1"/>
    <property type="molecule type" value="Genomic_DNA"/>
</dbReference>
<keyword evidence="1" id="KW-0175">Coiled coil</keyword>
<evidence type="ECO:0000313" key="4">
    <source>
        <dbReference type="Proteomes" id="UP000663864"/>
    </source>
</evidence>
<dbReference type="Proteomes" id="UP000663864">
    <property type="component" value="Unassembled WGS sequence"/>
</dbReference>
<accession>A0A813T3H8</accession>
<evidence type="ECO:0000313" key="2">
    <source>
        <dbReference type="EMBL" id="CAF0808392.1"/>
    </source>
</evidence>
<evidence type="ECO:0000313" key="3">
    <source>
        <dbReference type="EMBL" id="CAF3598199.1"/>
    </source>
</evidence>
<dbReference type="AlphaFoldDB" id="A0A813T3H8"/>
<name>A0A813T3H8_9BILA</name>
<dbReference type="Proteomes" id="UP000663836">
    <property type="component" value="Unassembled WGS sequence"/>
</dbReference>
<sequence length="146" mass="17103">MENHIPTIIWLDSNSIDNASSFLSKLRNHQYVQTFTEVHPCLSYINSHLEQAIIVIASDSFASQIVPLIYDSPNVLITFVFYASIKAHTNWAINYYDKLMMFDHEDDLLQRLWLQVEEYLREQAKQYLKKADELKARAKQFKQSCG</sequence>
<proteinExistence type="predicted"/>
<evidence type="ECO:0000256" key="1">
    <source>
        <dbReference type="SAM" id="Coils"/>
    </source>
</evidence>